<organism evidence="1 2">
    <name type="scientific">Kroppenstedtia eburnea</name>
    <dbReference type="NCBI Taxonomy" id="714067"/>
    <lineage>
        <taxon>Bacteria</taxon>
        <taxon>Bacillati</taxon>
        <taxon>Bacillota</taxon>
        <taxon>Bacilli</taxon>
        <taxon>Bacillales</taxon>
        <taxon>Thermoactinomycetaceae</taxon>
        <taxon>Kroppenstedtia</taxon>
    </lineage>
</organism>
<dbReference type="RefSeq" id="WP_076523629.1">
    <property type="nucleotide sequence ID" value="NZ_CP048103.1"/>
</dbReference>
<proteinExistence type="predicted"/>
<accession>A0A1N7JGH5</accession>
<dbReference type="EMBL" id="FTOD01000002">
    <property type="protein sequence ID" value="SIS48408.1"/>
    <property type="molecule type" value="Genomic_DNA"/>
</dbReference>
<dbReference type="AlphaFoldDB" id="A0A1N7JGH5"/>
<evidence type="ECO:0000313" key="2">
    <source>
        <dbReference type="Proteomes" id="UP000186795"/>
    </source>
</evidence>
<sequence>MSHPNDDLYRRMTNRELLNEMQGWERQVLGDADKTLIRVFRKAALECAASGDQEGLRKWQELLRKAEER</sequence>
<keyword evidence="2" id="KW-1185">Reference proteome</keyword>
<reference evidence="2" key="1">
    <citation type="submission" date="2017-01" db="EMBL/GenBank/DDBJ databases">
        <authorList>
            <person name="Varghese N."/>
            <person name="Submissions S."/>
        </authorList>
    </citation>
    <scope>NUCLEOTIDE SEQUENCE [LARGE SCALE GENOMIC DNA]</scope>
    <source>
        <strain evidence="2">DSM 45196</strain>
    </source>
</reference>
<name>A0A1N7JGH5_9BACL</name>
<evidence type="ECO:0000313" key="1">
    <source>
        <dbReference type="EMBL" id="SIS48408.1"/>
    </source>
</evidence>
<gene>
    <name evidence="1" type="ORF">SAMN05421790_10264</name>
</gene>
<dbReference type="Proteomes" id="UP000186795">
    <property type="component" value="Unassembled WGS sequence"/>
</dbReference>
<protein>
    <submittedName>
        <fullName evidence="1">Uncharacterized protein</fullName>
    </submittedName>
</protein>